<feature type="disulfide bond" evidence="14">
    <location>
        <begin position="754"/>
        <end position="766"/>
    </location>
</feature>
<accession>A0A9J6EWY0</accession>
<gene>
    <name evidence="18" type="ORF">HPB51_002789</name>
</gene>
<evidence type="ECO:0000259" key="17">
    <source>
        <dbReference type="PROSITE" id="PS50026"/>
    </source>
</evidence>
<dbReference type="Pfam" id="PF00058">
    <property type="entry name" value="Ldl_recept_b"/>
    <property type="match status" value="1"/>
</dbReference>
<feature type="disulfide bond" evidence="14">
    <location>
        <begin position="677"/>
        <end position="689"/>
    </location>
</feature>
<dbReference type="InterPro" id="IPR011042">
    <property type="entry name" value="6-blade_b-propeller_TolB-like"/>
</dbReference>
<keyword evidence="8" id="KW-1133">Transmembrane helix</keyword>
<dbReference type="InterPro" id="IPR049883">
    <property type="entry name" value="NOTCH1_EGF-like"/>
</dbReference>
<keyword evidence="12" id="KW-0325">Glycoprotein</keyword>
<feature type="disulfide bond" evidence="14">
    <location>
        <begin position="761"/>
        <end position="779"/>
    </location>
</feature>
<dbReference type="InterPro" id="IPR036055">
    <property type="entry name" value="LDL_receptor-like_sf"/>
</dbReference>
<dbReference type="CDD" id="cd00112">
    <property type="entry name" value="LDLa"/>
    <property type="match status" value="7"/>
</dbReference>
<dbReference type="SMART" id="SM00192">
    <property type="entry name" value="LDLa"/>
    <property type="match status" value="8"/>
</dbReference>
<dbReference type="SMART" id="SM00135">
    <property type="entry name" value="LY"/>
    <property type="match status" value="3"/>
</dbReference>
<dbReference type="CDD" id="cd00054">
    <property type="entry name" value="EGF_CA"/>
    <property type="match status" value="1"/>
</dbReference>
<dbReference type="Proteomes" id="UP000821866">
    <property type="component" value="Chromosome 1"/>
</dbReference>
<feature type="region of interest" description="Disordered" evidence="16">
    <location>
        <begin position="34"/>
        <end position="66"/>
    </location>
</feature>
<evidence type="ECO:0000256" key="5">
    <source>
        <dbReference type="ARBA" id="ARBA00022692"/>
    </source>
</evidence>
<evidence type="ECO:0000256" key="10">
    <source>
        <dbReference type="ARBA" id="ARBA00023157"/>
    </source>
</evidence>
<keyword evidence="9" id="KW-0472">Membrane</keyword>
<keyword evidence="3 13" id="KW-0245">EGF-like domain</keyword>
<dbReference type="InterPro" id="IPR000152">
    <property type="entry name" value="EGF-type_Asp/Asn_hydroxyl_site"/>
</dbReference>
<dbReference type="PROSITE" id="PS01186">
    <property type="entry name" value="EGF_2"/>
    <property type="match status" value="1"/>
</dbReference>
<dbReference type="GO" id="GO:0006898">
    <property type="term" value="P:receptor-mediated endocytosis"/>
    <property type="evidence" value="ECO:0007669"/>
    <property type="project" value="TreeGrafter"/>
</dbReference>
<dbReference type="SMART" id="SM00181">
    <property type="entry name" value="EGF"/>
    <property type="match status" value="5"/>
</dbReference>
<dbReference type="Gene3D" id="2.10.25.10">
    <property type="entry name" value="Laminin"/>
    <property type="match status" value="2"/>
</dbReference>
<proteinExistence type="predicted"/>
<evidence type="ECO:0000256" key="7">
    <source>
        <dbReference type="ARBA" id="ARBA00022737"/>
    </source>
</evidence>
<keyword evidence="19" id="KW-1185">Reference proteome</keyword>
<feature type="disulfide bond" evidence="14">
    <location>
        <begin position="638"/>
        <end position="650"/>
    </location>
</feature>
<dbReference type="EMBL" id="JABSTU010000001">
    <property type="protein sequence ID" value="KAH8038645.1"/>
    <property type="molecule type" value="Genomic_DNA"/>
</dbReference>
<feature type="disulfide bond" evidence="14">
    <location>
        <begin position="735"/>
        <end position="750"/>
    </location>
</feature>
<feature type="disulfide bond" evidence="14">
    <location>
        <begin position="657"/>
        <end position="672"/>
    </location>
</feature>
<dbReference type="GO" id="GO:0005509">
    <property type="term" value="F:calcium ion binding"/>
    <property type="evidence" value="ECO:0007669"/>
    <property type="project" value="InterPro"/>
</dbReference>
<feature type="disulfide bond" evidence="14">
    <location>
        <begin position="834"/>
        <end position="846"/>
    </location>
</feature>
<feature type="disulfide bond" evidence="14">
    <location>
        <begin position="841"/>
        <end position="859"/>
    </location>
</feature>
<evidence type="ECO:0000256" key="8">
    <source>
        <dbReference type="ARBA" id="ARBA00022989"/>
    </source>
</evidence>
<feature type="disulfide bond" evidence="14">
    <location>
        <begin position="596"/>
        <end position="608"/>
    </location>
</feature>
<evidence type="ECO:0000256" key="3">
    <source>
        <dbReference type="ARBA" id="ARBA00022536"/>
    </source>
</evidence>
<name>A0A9J6EWY0_RHIMP</name>
<evidence type="ECO:0000313" key="19">
    <source>
        <dbReference type="Proteomes" id="UP000821866"/>
    </source>
</evidence>
<reference evidence="18" key="1">
    <citation type="journal article" date="2020" name="Cell">
        <title>Large-Scale Comparative Analyses of Tick Genomes Elucidate Their Genetic Diversity and Vector Capacities.</title>
        <authorList>
            <consortium name="Tick Genome and Microbiome Consortium (TIGMIC)"/>
            <person name="Jia N."/>
            <person name="Wang J."/>
            <person name="Shi W."/>
            <person name="Du L."/>
            <person name="Sun Y."/>
            <person name="Zhan W."/>
            <person name="Jiang J.F."/>
            <person name="Wang Q."/>
            <person name="Zhang B."/>
            <person name="Ji P."/>
            <person name="Bell-Sakyi L."/>
            <person name="Cui X.M."/>
            <person name="Yuan T.T."/>
            <person name="Jiang B.G."/>
            <person name="Yang W.F."/>
            <person name="Lam T.T."/>
            <person name="Chang Q.C."/>
            <person name="Ding S.J."/>
            <person name="Wang X.J."/>
            <person name="Zhu J.G."/>
            <person name="Ruan X.D."/>
            <person name="Zhao L."/>
            <person name="Wei J.T."/>
            <person name="Ye R.Z."/>
            <person name="Que T.C."/>
            <person name="Du C.H."/>
            <person name="Zhou Y.H."/>
            <person name="Cheng J.X."/>
            <person name="Dai P.F."/>
            <person name="Guo W.B."/>
            <person name="Han X.H."/>
            <person name="Huang E.J."/>
            <person name="Li L.F."/>
            <person name="Wei W."/>
            <person name="Gao Y.C."/>
            <person name="Liu J.Z."/>
            <person name="Shao H.Z."/>
            <person name="Wang X."/>
            <person name="Wang C.C."/>
            <person name="Yang T.C."/>
            <person name="Huo Q.B."/>
            <person name="Li W."/>
            <person name="Chen H.Y."/>
            <person name="Chen S.E."/>
            <person name="Zhou L.G."/>
            <person name="Ni X.B."/>
            <person name="Tian J.H."/>
            <person name="Sheng Y."/>
            <person name="Liu T."/>
            <person name="Pan Y.S."/>
            <person name="Xia L.Y."/>
            <person name="Li J."/>
            <person name="Zhao F."/>
            <person name="Cao W.C."/>
        </authorList>
    </citation>
    <scope>NUCLEOTIDE SEQUENCE</scope>
    <source>
        <strain evidence="18">Rmic-2018</strain>
    </source>
</reference>
<dbReference type="GO" id="GO:0043235">
    <property type="term" value="C:receptor complex"/>
    <property type="evidence" value="ECO:0007669"/>
    <property type="project" value="TreeGrafter"/>
</dbReference>
<comment type="caution">
    <text evidence="13">Lacks conserved residue(s) required for the propagation of feature annotation.</text>
</comment>
<dbReference type="FunFam" id="4.10.400.10:FF:000011">
    <property type="entry name" value="Low-density lipoprotein receptor-related protein 1"/>
    <property type="match status" value="2"/>
</dbReference>
<feature type="disulfide bond" evidence="14">
    <location>
        <begin position="603"/>
        <end position="621"/>
    </location>
</feature>
<dbReference type="InterPro" id="IPR001881">
    <property type="entry name" value="EGF-like_Ca-bd_dom"/>
</dbReference>
<dbReference type="InterPro" id="IPR018097">
    <property type="entry name" value="EGF_Ca-bd_CS"/>
</dbReference>
<dbReference type="GO" id="GO:0042562">
    <property type="term" value="F:hormone binding"/>
    <property type="evidence" value="ECO:0007669"/>
    <property type="project" value="TreeGrafter"/>
</dbReference>
<dbReference type="FunFam" id="4.10.400.10:FF:000034">
    <property type="entry name" value="Low-density lipoprotein receptor-related protein 2"/>
    <property type="match status" value="1"/>
</dbReference>
<dbReference type="InterPro" id="IPR002172">
    <property type="entry name" value="LDrepeatLR_classA_rpt"/>
</dbReference>
<dbReference type="SUPFAM" id="SSF57424">
    <property type="entry name" value="LDL receptor-like module"/>
    <property type="match status" value="8"/>
</dbReference>
<evidence type="ECO:0000256" key="15">
    <source>
        <dbReference type="PROSITE-ProRule" id="PRU00461"/>
    </source>
</evidence>
<feature type="disulfide bond" evidence="14">
    <location>
        <begin position="556"/>
        <end position="568"/>
    </location>
</feature>
<dbReference type="AlphaFoldDB" id="A0A9J6EWY0"/>
<dbReference type="PROSITE" id="PS01209">
    <property type="entry name" value="LDLRA_1"/>
    <property type="match status" value="4"/>
</dbReference>
<evidence type="ECO:0000256" key="16">
    <source>
        <dbReference type="SAM" id="MobiDB-lite"/>
    </source>
</evidence>
<dbReference type="InterPro" id="IPR023415">
    <property type="entry name" value="LDLR_class-A_CS"/>
</dbReference>
<evidence type="ECO:0000256" key="2">
    <source>
        <dbReference type="ARBA" id="ARBA00022475"/>
    </source>
</evidence>
<dbReference type="PROSITE" id="PS50068">
    <property type="entry name" value="LDLRA_2"/>
    <property type="match status" value="8"/>
</dbReference>
<dbReference type="FunFam" id="2.10.25.10:FF:000009">
    <property type="entry name" value="Low-density lipoprotein receptor isoform 1"/>
    <property type="match status" value="1"/>
</dbReference>
<keyword evidence="4" id="KW-0254">Endocytosis</keyword>
<dbReference type="VEuPathDB" id="VectorBase:LOC119169708"/>
<keyword evidence="5" id="KW-0812">Transmembrane</keyword>
<dbReference type="PROSITE" id="PS50026">
    <property type="entry name" value="EGF_3"/>
    <property type="match status" value="1"/>
</dbReference>
<dbReference type="Gene3D" id="2.120.10.30">
    <property type="entry name" value="TolB, C-terminal domain"/>
    <property type="match status" value="3"/>
</dbReference>
<keyword evidence="6" id="KW-0732">Signal</keyword>
<reference evidence="18" key="2">
    <citation type="submission" date="2021-09" db="EMBL/GenBank/DDBJ databases">
        <authorList>
            <person name="Jia N."/>
            <person name="Wang J."/>
            <person name="Shi W."/>
            <person name="Du L."/>
            <person name="Sun Y."/>
            <person name="Zhan W."/>
            <person name="Jiang J."/>
            <person name="Wang Q."/>
            <person name="Zhang B."/>
            <person name="Ji P."/>
            <person name="Sakyi L.B."/>
            <person name="Cui X."/>
            <person name="Yuan T."/>
            <person name="Jiang B."/>
            <person name="Yang W."/>
            <person name="Lam T.T.-Y."/>
            <person name="Chang Q."/>
            <person name="Ding S."/>
            <person name="Wang X."/>
            <person name="Zhu J."/>
            <person name="Ruan X."/>
            <person name="Zhao L."/>
            <person name="Wei J."/>
            <person name="Que T."/>
            <person name="Du C."/>
            <person name="Cheng J."/>
            <person name="Dai P."/>
            <person name="Han X."/>
            <person name="Huang E."/>
            <person name="Gao Y."/>
            <person name="Liu J."/>
            <person name="Shao H."/>
            <person name="Ye R."/>
            <person name="Li L."/>
            <person name="Wei W."/>
            <person name="Wang X."/>
            <person name="Wang C."/>
            <person name="Huo Q."/>
            <person name="Li W."/>
            <person name="Guo W."/>
            <person name="Chen H."/>
            <person name="Chen S."/>
            <person name="Zhou L."/>
            <person name="Zhou L."/>
            <person name="Ni X."/>
            <person name="Tian J."/>
            <person name="Zhou Y."/>
            <person name="Sheng Y."/>
            <person name="Liu T."/>
            <person name="Pan Y."/>
            <person name="Xia L."/>
            <person name="Li J."/>
            <person name="Zhao F."/>
            <person name="Cao W."/>
        </authorList>
    </citation>
    <scope>NUCLEOTIDE SEQUENCE</scope>
    <source>
        <strain evidence="18">Rmic-2018</strain>
        <tissue evidence="18">Larvae</tissue>
    </source>
</reference>
<evidence type="ECO:0000256" key="11">
    <source>
        <dbReference type="ARBA" id="ARBA00023170"/>
    </source>
</evidence>
<organism evidence="18 19">
    <name type="scientific">Rhipicephalus microplus</name>
    <name type="common">Cattle tick</name>
    <name type="synonym">Boophilus microplus</name>
    <dbReference type="NCBI Taxonomy" id="6941"/>
    <lineage>
        <taxon>Eukaryota</taxon>
        <taxon>Metazoa</taxon>
        <taxon>Ecdysozoa</taxon>
        <taxon>Arthropoda</taxon>
        <taxon>Chelicerata</taxon>
        <taxon>Arachnida</taxon>
        <taxon>Acari</taxon>
        <taxon>Parasitiformes</taxon>
        <taxon>Ixodida</taxon>
        <taxon>Ixodoidea</taxon>
        <taxon>Ixodidae</taxon>
        <taxon>Rhipicephalinae</taxon>
        <taxon>Rhipicephalus</taxon>
        <taxon>Boophilus</taxon>
    </lineage>
</organism>
<dbReference type="GO" id="GO:0016324">
    <property type="term" value="C:apical plasma membrane"/>
    <property type="evidence" value="ECO:0007669"/>
    <property type="project" value="TreeGrafter"/>
</dbReference>
<dbReference type="InterPro" id="IPR009030">
    <property type="entry name" value="Growth_fac_rcpt_cys_sf"/>
</dbReference>
<feature type="disulfide bond" evidence="14">
    <location>
        <begin position="645"/>
        <end position="663"/>
    </location>
</feature>
<protein>
    <recommendedName>
        <fullName evidence="17">EGF-like domain-containing protein</fullName>
    </recommendedName>
</protein>
<dbReference type="SUPFAM" id="SSF57184">
    <property type="entry name" value="Growth factor receptor domain"/>
    <property type="match status" value="1"/>
</dbReference>
<evidence type="ECO:0000256" key="1">
    <source>
        <dbReference type="ARBA" id="ARBA00004251"/>
    </source>
</evidence>
<dbReference type="PANTHER" id="PTHR22722:SF14">
    <property type="entry name" value="MEGALIN, ISOFORM A"/>
    <property type="match status" value="1"/>
</dbReference>
<dbReference type="Pfam" id="PF00057">
    <property type="entry name" value="Ldl_recept_a"/>
    <property type="match status" value="8"/>
</dbReference>
<keyword evidence="11" id="KW-0675">Receptor</keyword>
<evidence type="ECO:0000256" key="6">
    <source>
        <dbReference type="ARBA" id="ARBA00022729"/>
    </source>
</evidence>
<dbReference type="PROSITE" id="PS01187">
    <property type="entry name" value="EGF_CA"/>
    <property type="match status" value="1"/>
</dbReference>
<comment type="subcellular location">
    <subcellularLocation>
        <location evidence="1">Cell membrane</location>
        <topology evidence="1">Single-pass type I membrane protein</topology>
    </subcellularLocation>
</comment>
<evidence type="ECO:0000256" key="13">
    <source>
        <dbReference type="PROSITE-ProRule" id="PRU00076"/>
    </source>
</evidence>
<dbReference type="InterPro" id="IPR051221">
    <property type="entry name" value="LDLR-related"/>
</dbReference>
<evidence type="ECO:0000256" key="9">
    <source>
        <dbReference type="ARBA" id="ARBA00023136"/>
    </source>
</evidence>
<feature type="repeat" description="LDL-receptor class B" evidence="15">
    <location>
        <begin position="1020"/>
        <end position="1062"/>
    </location>
</feature>
<feature type="disulfide bond" evidence="14">
    <location>
        <begin position="802"/>
        <end position="820"/>
    </location>
</feature>
<dbReference type="InterPro" id="IPR000742">
    <property type="entry name" value="EGF"/>
</dbReference>
<feature type="disulfide bond" evidence="14">
    <location>
        <begin position="853"/>
        <end position="868"/>
    </location>
</feature>
<dbReference type="FunFam" id="4.10.400.10:FF:000065">
    <property type="entry name" value="Transmembrane protease serine 7"/>
    <property type="match status" value="1"/>
</dbReference>
<dbReference type="SUPFAM" id="SSF63825">
    <property type="entry name" value="YWTD domain"/>
    <property type="match status" value="2"/>
</dbReference>
<evidence type="ECO:0000256" key="4">
    <source>
        <dbReference type="ARBA" id="ARBA00022583"/>
    </source>
</evidence>
<dbReference type="PRINTS" id="PR00261">
    <property type="entry name" value="LDLRECEPTOR"/>
</dbReference>
<dbReference type="SMART" id="SM00179">
    <property type="entry name" value="EGF_CA"/>
    <property type="match status" value="2"/>
</dbReference>
<feature type="domain" description="EGF-like" evidence="17">
    <location>
        <begin position="213"/>
        <end position="252"/>
    </location>
</feature>
<dbReference type="VEuPathDB" id="VectorBase:LOC119159751"/>
<keyword evidence="7" id="KW-0677">Repeat</keyword>
<evidence type="ECO:0000256" key="14">
    <source>
        <dbReference type="PROSITE-ProRule" id="PRU00124"/>
    </source>
</evidence>
<dbReference type="PROSITE" id="PS51120">
    <property type="entry name" value="LDLRB"/>
    <property type="match status" value="1"/>
</dbReference>
<dbReference type="Gene3D" id="4.10.400.10">
    <property type="entry name" value="Low-density Lipoprotein Receptor"/>
    <property type="match status" value="8"/>
</dbReference>
<dbReference type="InterPro" id="IPR000033">
    <property type="entry name" value="LDLR_classB_rpt"/>
</dbReference>
<keyword evidence="10 13" id="KW-1015">Disulfide bond</keyword>
<feature type="disulfide bond" evidence="14">
    <location>
        <begin position="684"/>
        <end position="702"/>
    </location>
</feature>
<feature type="disulfide bond" evidence="13">
    <location>
        <begin position="217"/>
        <end position="227"/>
    </location>
</feature>
<feature type="disulfide bond" evidence="14">
    <location>
        <begin position="563"/>
        <end position="581"/>
    </location>
</feature>
<comment type="caution">
    <text evidence="18">The sequence shown here is derived from an EMBL/GenBank/DDBJ whole genome shotgun (WGS) entry which is preliminary data.</text>
</comment>
<evidence type="ECO:0000313" key="18">
    <source>
        <dbReference type="EMBL" id="KAH8038645.1"/>
    </source>
</evidence>
<sequence length="1071" mass="117354">MMRPTKKKTLQSFGARKRAMKLVRAARLSARTCADGDRADGTCGAASASSTQESGRIDAPSNETPAPPVQEFVVTSAPGVSCSSTVASASSLSSASSAIASSTVHLRTSFLTCEEKEAADQQRAAVQRELGAMPATERKFQAMERDHEAATATSEGEKFFLVQMDALDGLLSRTPCHRCTAIGMKICEDRPIGYKCGCHPGFEPKYDGHICEDVDECTTKYPCTHHCRNTYGSFACTCADGYFSIDAGRTCKANSSVRAHLLLSNRYYIRQIDLHKISSEILAQNLTNSVALDFDSVEDCIYWSEVTAVGSSIKRMCLKGRQQHEVRTMMCIGPTSPLHHVFAMTLFEDKLYWTDWESKAVLYCNKNNCTNITTLVRTAIRPMDIQCRTTPAKIMVAVRRCAYSKLGASLRARAPKITSCKGTLYLARTTAPVHSLYVRRRTSAFPPCGVVTPRMIAVMALTSRPVVHHFCAALASSSAPMNSVSSLASCVTASRSAQVATMNTTVTSTPACQASLSVLAMGHRRHTAYQWRHVVMGHIDCAMGGEDELNCPPKTCPANQFKCNNSRCIPDVWTCDGDNDCFDGSDEPPNCADRECPPNSFRCSSGRCIPLAWRCDGDYDCSGREDEGSSCDEEAMSCHPSYFRCNNGRCLPGHWQCDFDDDCGDGSDEKDCERRTCLNNEFQCANGRCIKASMHCNGEFNCEDRSDEANCNSTCRSNEFYCKVVGHCIHKEWRCDGDVDCADGSDEEGCNIACKAGEFQCQNGACITSAFQCDNEDDCGDGSDEDHHNCLHFACPPGKFKCKNSLCVPGSSVCDGKDDCGDNSDEDSPQCHHCKPHEFKCKSQRCIAISLFCNGIDDCGDSTDEEDCDTGPCRFGTCSQTCNIKKNSTHSCSCAHGFVKDHRRNNSCVAQGDKAFLLVASENELRHVDPYKSSHQDGQGMLGNLDPSNRIHAVDLFYNDSQTLVFWASLHMGAIYRRRLSPLPRRKDNVRRKRQAAGDAAVLLGNLTEPRGLAVDWVGQMLYWVDAGEHSISVASLDGHLRRTLISENLDQPNDIAVDPHSGCAHCHGLV</sequence>
<dbReference type="PROSITE" id="PS00010">
    <property type="entry name" value="ASX_HYDROXYL"/>
    <property type="match status" value="1"/>
</dbReference>
<feature type="disulfide bond" evidence="14">
    <location>
        <begin position="795"/>
        <end position="807"/>
    </location>
</feature>
<dbReference type="Pfam" id="PF07645">
    <property type="entry name" value="EGF_CA"/>
    <property type="match status" value="1"/>
</dbReference>
<keyword evidence="2" id="KW-1003">Cell membrane</keyword>
<feature type="disulfide bond" evidence="14">
    <location>
        <begin position="696"/>
        <end position="711"/>
    </location>
</feature>
<dbReference type="PANTHER" id="PTHR22722">
    <property type="entry name" value="LOW-DENSITY LIPOPROTEIN RECEPTOR-RELATED PROTEIN 2-RELATED"/>
    <property type="match status" value="1"/>
</dbReference>
<evidence type="ECO:0000256" key="12">
    <source>
        <dbReference type="ARBA" id="ARBA00023180"/>
    </source>
</evidence>